<dbReference type="GO" id="GO:0019957">
    <property type="term" value="F:C-C chemokine binding"/>
    <property type="evidence" value="ECO:0007669"/>
    <property type="project" value="InterPro"/>
</dbReference>
<dbReference type="EMBL" id="GBBL01000265">
    <property type="protein sequence ID" value="JAC27055.1"/>
    <property type="molecule type" value="mRNA"/>
</dbReference>
<feature type="signal peptide" evidence="8">
    <location>
        <begin position="1"/>
        <end position="16"/>
    </location>
</feature>
<keyword evidence="5 6" id="KW-0325">Glycoprotein</keyword>
<evidence type="ECO:0000256" key="6">
    <source>
        <dbReference type="RuleBase" id="RU369006"/>
    </source>
</evidence>
<name>A0A023G2D8_AMBPA</name>
<comment type="function">
    <text evidence="6">Salivary chemokine-binding protein which binds to host chemokines.</text>
</comment>
<feature type="chain" id="PRO_5001518028" description="Evasin" evidence="8">
    <location>
        <begin position="17"/>
        <end position="140"/>
    </location>
</feature>
<evidence type="ECO:0000256" key="1">
    <source>
        <dbReference type="ARBA" id="ARBA00004613"/>
    </source>
</evidence>
<dbReference type="GO" id="GO:0005576">
    <property type="term" value="C:extracellular region"/>
    <property type="evidence" value="ECO:0007669"/>
    <property type="project" value="UniProtKB-SubCell"/>
</dbReference>
<evidence type="ECO:0000313" key="9">
    <source>
        <dbReference type="EMBL" id="JAC27055.1"/>
    </source>
</evidence>
<protein>
    <recommendedName>
        <fullName evidence="6">Evasin</fullName>
    </recommendedName>
</protein>
<keyword evidence="2 6" id="KW-0964">Secreted</keyword>
<dbReference type="InterPro" id="IPR045797">
    <property type="entry name" value="EVA_Class_A"/>
</dbReference>
<sequence>MAFLWIFALAIVAVATEKPQAPGPVDGCEDPPTTPKPKEHGIVTDVNSCKKAILTVRGRPVPALCEVSCPPPRKNYSLPKGTVCLKFSKEPFLQERKETSRNKPPFTCMVGFCNNGECIPAKIPHKVPCTVPRDRRDWRE</sequence>
<evidence type="ECO:0000256" key="8">
    <source>
        <dbReference type="SAM" id="SignalP"/>
    </source>
</evidence>
<keyword evidence="4 6" id="KW-1015">Disulfide bond</keyword>
<evidence type="ECO:0000256" key="4">
    <source>
        <dbReference type="ARBA" id="ARBA00023157"/>
    </source>
</evidence>
<evidence type="ECO:0000256" key="2">
    <source>
        <dbReference type="ARBA" id="ARBA00022525"/>
    </source>
</evidence>
<evidence type="ECO:0000256" key="5">
    <source>
        <dbReference type="ARBA" id="ARBA00023180"/>
    </source>
</evidence>
<comment type="subcellular location">
    <subcellularLocation>
        <location evidence="1 6">Secreted</location>
    </subcellularLocation>
</comment>
<dbReference type="Gene3D" id="2.30.130.100">
    <property type="match status" value="1"/>
</dbReference>
<dbReference type="Pfam" id="PF19429">
    <property type="entry name" value="EVA_Class_A"/>
    <property type="match status" value="1"/>
</dbReference>
<proteinExistence type="evidence at transcript level"/>
<organism evidence="9">
    <name type="scientific">Amblyomma parvum</name>
    <name type="common">South American tick</name>
    <dbReference type="NCBI Taxonomy" id="251391"/>
    <lineage>
        <taxon>Eukaryota</taxon>
        <taxon>Metazoa</taxon>
        <taxon>Ecdysozoa</taxon>
        <taxon>Arthropoda</taxon>
        <taxon>Chelicerata</taxon>
        <taxon>Arachnida</taxon>
        <taxon>Acari</taxon>
        <taxon>Parasitiformes</taxon>
        <taxon>Ixodida</taxon>
        <taxon>Ixodoidea</taxon>
        <taxon>Ixodidae</taxon>
        <taxon>Amblyomminae</taxon>
        <taxon>Amblyomma</taxon>
    </lineage>
</organism>
<dbReference type="AlphaFoldDB" id="A0A023G2D8"/>
<evidence type="ECO:0000256" key="7">
    <source>
        <dbReference type="SAM" id="MobiDB-lite"/>
    </source>
</evidence>
<accession>A0A023G2D8</accession>
<reference evidence="9" key="1">
    <citation type="submission" date="2014-03" db="EMBL/GenBank/DDBJ databases">
        <title>The sialotranscriptome of Amblyomma triste, Amblyomma parvum and Amblyomma cajennense ticks, uncovered by 454-based RNA-seq.</title>
        <authorList>
            <person name="Garcia G.R."/>
            <person name="Gardinassi L.G."/>
            <person name="Ribeiro J.M."/>
            <person name="Anatrielo E."/>
            <person name="Ferreira B.R."/>
            <person name="Moreira H.N."/>
            <person name="Mafra C."/>
            <person name="Olegario M.M."/>
            <person name="Szabo P.J."/>
            <person name="Miranda-Santos I.K."/>
            <person name="Maruyama S.R."/>
        </authorList>
    </citation>
    <scope>NUCLEOTIDE SEQUENCE</scope>
    <source>
        <strain evidence="9">Araguapaz</strain>
        <tissue evidence="9">Salivary glands</tissue>
    </source>
</reference>
<keyword evidence="3 6" id="KW-0732">Signal</keyword>
<feature type="region of interest" description="Disordered" evidence="7">
    <location>
        <begin position="20"/>
        <end position="41"/>
    </location>
</feature>
<evidence type="ECO:0000256" key="3">
    <source>
        <dbReference type="ARBA" id="ARBA00022729"/>
    </source>
</evidence>